<sequence length="162" mass="18224">MACAADMSLSSYEQHKLVDKVMIKLYELQEFWQWWGQCSRASWHAAIAAAEETPPMRALKPVFFHKVLPSPGTPPRRRCPSRSCQCGIQTPGGQRQRRSLRGPCRSGSTSCGWGTISRNVSSLKYTPKPCGAWASLQKLVSRKINLKENVPSTQRKTVRVYS</sequence>
<organism evidence="1 2">
    <name type="scientific">Durusdinium trenchii</name>
    <dbReference type="NCBI Taxonomy" id="1381693"/>
    <lineage>
        <taxon>Eukaryota</taxon>
        <taxon>Sar</taxon>
        <taxon>Alveolata</taxon>
        <taxon>Dinophyceae</taxon>
        <taxon>Suessiales</taxon>
        <taxon>Symbiodiniaceae</taxon>
        <taxon>Durusdinium</taxon>
    </lineage>
</organism>
<reference evidence="1 2" key="1">
    <citation type="submission" date="2024-02" db="EMBL/GenBank/DDBJ databases">
        <authorList>
            <person name="Chen Y."/>
            <person name="Shah S."/>
            <person name="Dougan E. K."/>
            <person name="Thang M."/>
            <person name="Chan C."/>
        </authorList>
    </citation>
    <scope>NUCLEOTIDE SEQUENCE [LARGE SCALE GENOMIC DNA]</scope>
</reference>
<dbReference type="EMBL" id="CAXAMM010002314">
    <property type="protein sequence ID" value="CAK8995705.1"/>
    <property type="molecule type" value="Genomic_DNA"/>
</dbReference>
<comment type="caution">
    <text evidence="1">The sequence shown here is derived from an EMBL/GenBank/DDBJ whole genome shotgun (WGS) entry which is preliminary data.</text>
</comment>
<protein>
    <submittedName>
        <fullName evidence="1">Uncharacterized protein</fullName>
    </submittedName>
</protein>
<evidence type="ECO:0000313" key="2">
    <source>
        <dbReference type="Proteomes" id="UP001642464"/>
    </source>
</evidence>
<keyword evidence="2" id="KW-1185">Reference proteome</keyword>
<dbReference type="Proteomes" id="UP001642464">
    <property type="component" value="Unassembled WGS sequence"/>
</dbReference>
<evidence type="ECO:0000313" key="1">
    <source>
        <dbReference type="EMBL" id="CAK8995705.1"/>
    </source>
</evidence>
<accession>A0ABP0I335</accession>
<name>A0ABP0I335_9DINO</name>
<gene>
    <name evidence="1" type="ORF">SCF082_LOCUS4471</name>
</gene>
<proteinExistence type="predicted"/>